<proteinExistence type="inferred from homology"/>
<keyword evidence="3" id="KW-0813">Transport</keyword>
<dbReference type="InterPro" id="IPR002549">
    <property type="entry name" value="AI-2E-like"/>
</dbReference>
<comment type="subcellular location">
    <subcellularLocation>
        <location evidence="1">Cell membrane</location>
        <topology evidence="1">Multi-pass membrane protein</topology>
    </subcellularLocation>
</comment>
<evidence type="ECO:0000256" key="4">
    <source>
        <dbReference type="ARBA" id="ARBA00022475"/>
    </source>
</evidence>
<reference evidence="11" key="1">
    <citation type="submission" date="2017-06" db="EMBL/GenBank/DDBJ databases">
        <title>Genome analysis of Fimbriiglobus ruber SP5, the first member of the order Planctomycetales with confirmed chitinolytic capability.</title>
        <authorList>
            <person name="Ravin N.V."/>
            <person name="Rakitin A.L."/>
            <person name="Ivanova A.A."/>
            <person name="Beletsky A.V."/>
            <person name="Kulichevskaya I.S."/>
            <person name="Mardanov A.V."/>
            <person name="Dedysh S.N."/>
        </authorList>
    </citation>
    <scope>NUCLEOTIDE SEQUENCE [LARGE SCALE GENOMIC DNA]</scope>
    <source>
        <strain evidence="11">SP5</strain>
    </source>
</reference>
<evidence type="ECO:0000256" key="6">
    <source>
        <dbReference type="ARBA" id="ARBA00022989"/>
    </source>
</evidence>
<evidence type="ECO:0000256" key="1">
    <source>
        <dbReference type="ARBA" id="ARBA00004651"/>
    </source>
</evidence>
<accession>A0A225DTX9</accession>
<keyword evidence="4" id="KW-1003">Cell membrane</keyword>
<dbReference type="PANTHER" id="PTHR21716:SF53">
    <property type="entry name" value="PERMEASE PERM-RELATED"/>
    <property type="match status" value="1"/>
</dbReference>
<evidence type="ECO:0000256" key="5">
    <source>
        <dbReference type="ARBA" id="ARBA00022692"/>
    </source>
</evidence>
<evidence type="ECO:0000313" key="10">
    <source>
        <dbReference type="EMBL" id="OWK44503.1"/>
    </source>
</evidence>
<feature type="transmembrane region" description="Helical" evidence="9">
    <location>
        <begin position="60"/>
        <end position="86"/>
    </location>
</feature>
<evidence type="ECO:0000256" key="3">
    <source>
        <dbReference type="ARBA" id="ARBA00022448"/>
    </source>
</evidence>
<comment type="caution">
    <text evidence="10">The sequence shown here is derived from an EMBL/GenBank/DDBJ whole genome shotgun (WGS) entry which is preliminary data.</text>
</comment>
<gene>
    <name evidence="10" type="ORF">FRUB_02435</name>
</gene>
<dbReference type="GO" id="GO:0005886">
    <property type="term" value="C:plasma membrane"/>
    <property type="evidence" value="ECO:0007669"/>
    <property type="project" value="UniProtKB-SubCell"/>
</dbReference>
<evidence type="ECO:0000313" key="11">
    <source>
        <dbReference type="Proteomes" id="UP000214646"/>
    </source>
</evidence>
<feature type="region of interest" description="Disordered" evidence="8">
    <location>
        <begin position="398"/>
        <end position="441"/>
    </location>
</feature>
<keyword evidence="5 9" id="KW-0812">Transmembrane</keyword>
<evidence type="ECO:0000256" key="8">
    <source>
        <dbReference type="SAM" id="MobiDB-lite"/>
    </source>
</evidence>
<feature type="transmembrane region" description="Helical" evidence="9">
    <location>
        <begin position="322"/>
        <end position="346"/>
    </location>
</feature>
<dbReference type="Proteomes" id="UP000214646">
    <property type="component" value="Unassembled WGS sequence"/>
</dbReference>
<evidence type="ECO:0000256" key="9">
    <source>
        <dbReference type="SAM" id="Phobius"/>
    </source>
</evidence>
<keyword evidence="7 9" id="KW-0472">Membrane</keyword>
<organism evidence="10 11">
    <name type="scientific">Fimbriiglobus ruber</name>
    <dbReference type="NCBI Taxonomy" id="1908690"/>
    <lineage>
        <taxon>Bacteria</taxon>
        <taxon>Pseudomonadati</taxon>
        <taxon>Planctomycetota</taxon>
        <taxon>Planctomycetia</taxon>
        <taxon>Gemmatales</taxon>
        <taxon>Gemmataceae</taxon>
        <taxon>Fimbriiglobus</taxon>
    </lineage>
</organism>
<name>A0A225DTX9_9BACT</name>
<dbReference type="OrthoDB" id="9799225at2"/>
<feature type="transmembrane region" description="Helical" evidence="9">
    <location>
        <begin position="280"/>
        <end position="302"/>
    </location>
</feature>
<protein>
    <submittedName>
        <fullName evidence="10">Transport protein</fullName>
    </submittedName>
</protein>
<feature type="transmembrane region" description="Helical" evidence="9">
    <location>
        <begin position="242"/>
        <end position="268"/>
    </location>
</feature>
<dbReference type="EMBL" id="NIDE01000003">
    <property type="protein sequence ID" value="OWK44503.1"/>
    <property type="molecule type" value="Genomic_DNA"/>
</dbReference>
<dbReference type="RefSeq" id="WP_088253761.1">
    <property type="nucleotide sequence ID" value="NZ_NIDE01000003.1"/>
</dbReference>
<feature type="transmembrane region" description="Helical" evidence="9">
    <location>
        <begin position="215"/>
        <end position="236"/>
    </location>
</feature>
<dbReference type="AlphaFoldDB" id="A0A225DTX9"/>
<feature type="transmembrane region" description="Helical" evidence="9">
    <location>
        <begin position="23"/>
        <end position="48"/>
    </location>
</feature>
<comment type="similarity">
    <text evidence="2">Belongs to the autoinducer-2 exporter (AI-2E) (TC 2.A.86) family.</text>
</comment>
<keyword evidence="11" id="KW-1185">Reference proteome</keyword>
<dbReference type="Pfam" id="PF01594">
    <property type="entry name" value="AI-2E_transport"/>
    <property type="match status" value="1"/>
</dbReference>
<sequence>MNLNLTTATRYGLNVLALLGSSIALYLGRSMFVPLTISALLAAILWPYAVRLRDGWRFPWFFACLSVVMAVVVFSLAIFTIFATAIPGLIADLPRPGDEAAKNAFYNKFRSAAQNSIPFPTEEAFPPDPNNSAFYQYVSKTFDGNYITNALLDLSRLGGELLLQGVLILFILLFLLLEGEMLARKIRNIFGPSPDTQSRVTTALAQIADAVRAYLVWRTVVNIGLGTVLGAVYHAIGLKQALLWGLLTAVLCYVPYLGTMAAGIPPVLDALLHVGPGAAFGIAVFYTAVVTFEGYIIVPWVMGRSMDLNATTVIMACLFWEYVWGTAGLFLAMPLMAAIKAVCLQVDGWRPWGRLMGSGEDPPPKDEAEIELAVVLGSDGDPDADKTAVMTAADEQALAKKAAHYDHHHDHHHAHHHESVANGTGEKPGADAAKPSEHPNP</sequence>
<evidence type="ECO:0000256" key="7">
    <source>
        <dbReference type="ARBA" id="ARBA00023136"/>
    </source>
</evidence>
<dbReference type="PANTHER" id="PTHR21716">
    <property type="entry name" value="TRANSMEMBRANE PROTEIN"/>
    <property type="match status" value="1"/>
</dbReference>
<feature type="transmembrane region" description="Helical" evidence="9">
    <location>
        <begin position="161"/>
        <end position="177"/>
    </location>
</feature>
<keyword evidence="6 9" id="KW-1133">Transmembrane helix</keyword>
<evidence type="ECO:0000256" key="2">
    <source>
        <dbReference type="ARBA" id="ARBA00009773"/>
    </source>
</evidence>